<proteinExistence type="predicted"/>
<dbReference type="Pfam" id="PF02470">
    <property type="entry name" value="MlaD"/>
    <property type="match status" value="1"/>
</dbReference>
<evidence type="ECO:0000313" key="5">
    <source>
        <dbReference type="Proteomes" id="UP001501821"/>
    </source>
</evidence>
<dbReference type="NCBIfam" id="TIGR00996">
    <property type="entry name" value="Mtu_fam_mce"/>
    <property type="match status" value="1"/>
</dbReference>
<dbReference type="InterPro" id="IPR052336">
    <property type="entry name" value="MlaD_Phospholipid_Transporter"/>
</dbReference>
<evidence type="ECO:0000259" key="3">
    <source>
        <dbReference type="Pfam" id="PF11887"/>
    </source>
</evidence>
<organism evidence="4 5">
    <name type="scientific">Nocardioides panacisoli</name>
    <dbReference type="NCBI Taxonomy" id="627624"/>
    <lineage>
        <taxon>Bacteria</taxon>
        <taxon>Bacillati</taxon>
        <taxon>Actinomycetota</taxon>
        <taxon>Actinomycetes</taxon>
        <taxon>Propionibacteriales</taxon>
        <taxon>Nocardioidaceae</taxon>
        <taxon>Nocardioides</taxon>
    </lineage>
</organism>
<reference evidence="5" key="1">
    <citation type="journal article" date="2019" name="Int. J. Syst. Evol. Microbiol.">
        <title>The Global Catalogue of Microorganisms (GCM) 10K type strain sequencing project: providing services to taxonomists for standard genome sequencing and annotation.</title>
        <authorList>
            <consortium name="The Broad Institute Genomics Platform"/>
            <consortium name="The Broad Institute Genome Sequencing Center for Infectious Disease"/>
            <person name="Wu L."/>
            <person name="Ma J."/>
        </authorList>
    </citation>
    <scope>NUCLEOTIDE SEQUENCE [LARGE SCALE GENOMIC DNA]</scope>
    <source>
        <strain evidence="5">JCM 16953</strain>
    </source>
</reference>
<sequence length="396" mass="40611">MLSSRARALVATIVVAVVAAVAAVIGVGALPDVTTARLPGAAGGDHTYPVEARFRDALDLVPNSTVRVADVPVGRVTSIDVGRDDHGYVAVAELEIDDSVDLPAGTVATIRSTSLLGEKYVELIAPAHGSGSLRSEGTIPIGRTTQDVEVEQLLSSLGALLNGGGLQQLATITDEFSKALGGHEQDTRALLEDLDAIVGGLDRGRPALLAALRSTARLNSVLAAQRDVLTSAVDDLDPATGVLAQQVSSLHDALVSLRSLDRRATHVIRASTDATVDDLAALEPVARQVGKVADLIPENITLLVTYPFADTAVPAFSGAYGAVKGSVDIDLNELLFAVAPTPQDSDQPFNPDNPGAPPDDGSADGSDPQGLLPQLGVPDVVGGLLDLLTPRTGGAG</sequence>
<comment type="caution">
    <text evidence="4">The sequence shown here is derived from an EMBL/GenBank/DDBJ whole genome shotgun (WGS) entry which is preliminary data.</text>
</comment>
<dbReference type="Pfam" id="PF11887">
    <property type="entry name" value="Mce4_CUP1"/>
    <property type="match status" value="1"/>
</dbReference>
<evidence type="ECO:0000259" key="2">
    <source>
        <dbReference type="Pfam" id="PF02470"/>
    </source>
</evidence>
<keyword evidence="5" id="KW-1185">Reference proteome</keyword>
<feature type="region of interest" description="Disordered" evidence="1">
    <location>
        <begin position="341"/>
        <end position="377"/>
    </location>
</feature>
<dbReference type="PANTHER" id="PTHR33371">
    <property type="entry name" value="INTERMEMBRANE PHOSPHOLIPID TRANSPORT SYSTEM BINDING PROTEIN MLAD-RELATED"/>
    <property type="match status" value="1"/>
</dbReference>
<dbReference type="Proteomes" id="UP001501821">
    <property type="component" value="Unassembled WGS sequence"/>
</dbReference>
<feature type="domain" description="Mammalian cell entry C-terminal" evidence="3">
    <location>
        <begin position="132"/>
        <end position="326"/>
    </location>
</feature>
<name>A0ABP7HYB7_9ACTN</name>
<evidence type="ECO:0000256" key="1">
    <source>
        <dbReference type="SAM" id="MobiDB-lite"/>
    </source>
</evidence>
<dbReference type="InterPro" id="IPR003399">
    <property type="entry name" value="Mce/MlaD"/>
</dbReference>
<accession>A0ABP7HYB7</accession>
<gene>
    <name evidence="4" type="ORF">GCM10022242_05280</name>
</gene>
<dbReference type="EMBL" id="BAABAH010000001">
    <property type="protein sequence ID" value="GAA3805001.1"/>
    <property type="molecule type" value="Genomic_DNA"/>
</dbReference>
<protein>
    <submittedName>
        <fullName evidence="4">MCE family protein</fullName>
    </submittedName>
</protein>
<dbReference type="InterPro" id="IPR005693">
    <property type="entry name" value="Mce"/>
</dbReference>
<dbReference type="RefSeq" id="WP_344772308.1">
    <property type="nucleotide sequence ID" value="NZ_BAABAH010000001.1"/>
</dbReference>
<dbReference type="InterPro" id="IPR024516">
    <property type="entry name" value="Mce_C"/>
</dbReference>
<dbReference type="PANTHER" id="PTHR33371:SF15">
    <property type="entry name" value="LIPOPROTEIN LPRN"/>
    <property type="match status" value="1"/>
</dbReference>
<evidence type="ECO:0000313" key="4">
    <source>
        <dbReference type="EMBL" id="GAA3805001.1"/>
    </source>
</evidence>
<feature type="compositionally biased region" description="Low complexity" evidence="1">
    <location>
        <begin position="350"/>
        <end position="377"/>
    </location>
</feature>
<feature type="domain" description="Mce/MlaD" evidence="2">
    <location>
        <begin position="47"/>
        <end position="125"/>
    </location>
</feature>